<sequence length="224" mass="25185">MVGYAAPGLGFFAVQSEKRVRSGANKHATALIKIKEGHIDDAGLSAALALNFPMEWNWQARENGPQSFLVKFPSLAKIDECSQYEQFKLKGHQVQISVDRWSSAALAKAKLFTVWVKAKRVLEDMLTVDGVFEIGSSLGAVQQIDLESLNNYEVVKFKVDVKDPELIPENFEFAQKPYLYDIYFEMETVVETWGPMPRYERVATPRHNKPSKQPGKADGGDQVM</sequence>
<dbReference type="PANTHER" id="PTHR33170">
    <property type="entry name" value="DUF4283 DOMAIN-CONTAINING PROTEIN-RELATED"/>
    <property type="match status" value="1"/>
</dbReference>
<reference evidence="2" key="1">
    <citation type="submission" date="2014-09" db="EMBL/GenBank/DDBJ databases">
        <authorList>
            <person name="Magalhaes I.L.F."/>
            <person name="Oliveira U."/>
            <person name="Santos F.R."/>
            <person name="Vidigal T.H.D.A."/>
            <person name="Brescovit A.D."/>
            <person name="Santos A.J."/>
        </authorList>
    </citation>
    <scope>NUCLEOTIDE SEQUENCE</scope>
    <source>
        <tissue evidence="2">Shoot tissue taken approximately 20 cm above the soil surface</tissue>
    </source>
</reference>
<evidence type="ECO:0000256" key="1">
    <source>
        <dbReference type="SAM" id="MobiDB-lite"/>
    </source>
</evidence>
<evidence type="ECO:0000313" key="2">
    <source>
        <dbReference type="EMBL" id="JAD23667.1"/>
    </source>
</evidence>
<dbReference type="PANTHER" id="PTHR33170:SF34">
    <property type="entry name" value="OS05G0102200 PROTEIN"/>
    <property type="match status" value="1"/>
</dbReference>
<reference evidence="2" key="2">
    <citation type="journal article" date="2015" name="Data Brief">
        <title>Shoot transcriptome of the giant reed, Arundo donax.</title>
        <authorList>
            <person name="Barrero R.A."/>
            <person name="Guerrero F.D."/>
            <person name="Moolhuijzen P."/>
            <person name="Goolsby J.A."/>
            <person name="Tidwell J."/>
            <person name="Bellgard S.E."/>
            <person name="Bellgard M.I."/>
        </authorList>
    </citation>
    <scope>NUCLEOTIDE SEQUENCE</scope>
    <source>
        <tissue evidence="2">Shoot tissue taken approximately 20 cm above the soil surface</tissue>
    </source>
</reference>
<accession>A0A0A8YM91</accession>
<protein>
    <submittedName>
        <fullName evidence="2">Uncharacterized protein</fullName>
    </submittedName>
</protein>
<dbReference type="AlphaFoldDB" id="A0A0A8YM91"/>
<feature type="region of interest" description="Disordered" evidence="1">
    <location>
        <begin position="201"/>
        <end position="224"/>
    </location>
</feature>
<name>A0A0A8YM91_ARUDO</name>
<dbReference type="EMBL" id="GBRH01274228">
    <property type="protein sequence ID" value="JAD23667.1"/>
    <property type="molecule type" value="Transcribed_RNA"/>
</dbReference>
<organism evidence="2">
    <name type="scientific">Arundo donax</name>
    <name type="common">Giant reed</name>
    <name type="synonym">Donax arundinaceus</name>
    <dbReference type="NCBI Taxonomy" id="35708"/>
    <lineage>
        <taxon>Eukaryota</taxon>
        <taxon>Viridiplantae</taxon>
        <taxon>Streptophyta</taxon>
        <taxon>Embryophyta</taxon>
        <taxon>Tracheophyta</taxon>
        <taxon>Spermatophyta</taxon>
        <taxon>Magnoliopsida</taxon>
        <taxon>Liliopsida</taxon>
        <taxon>Poales</taxon>
        <taxon>Poaceae</taxon>
        <taxon>PACMAD clade</taxon>
        <taxon>Arundinoideae</taxon>
        <taxon>Arundineae</taxon>
        <taxon>Arundo</taxon>
    </lineage>
</organism>
<proteinExistence type="predicted"/>